<name>A0A5K7SBP6_9BACT</name>
<evidence type="ECO:0000256" key="1">
    <source>
        <dbReference type="SAM" id="MobiDB-lite"/>
    </source>
</evidence>
<organism evidence="2 3">
    <name type="scientific">Aquipluma nitroreducens</name>
    <dbReference type="NCBI Taxonomy" id="2010828"/>
    <lineage>
        <taxon>Bacteria</taxon>
        <taxon>Pseudomonadati</taxon>
        <taxon>Bacteroidota</taxon>
        <taxon>Bacteroidia</taxon>
        <taxon>Marinilabiliales</taxon>
        <taxon>Prolixibacteraceae</taxon>
        <taxon>Aquipluma</taxon>
    </lineage>
</organism>
<evidence type="ECO:0000313" key="2">
    <source>
        <dbReference type="EMBL" id="BBE19011.1"/>
    </source>
</evidence>
<keyword evidence="3" id="KW-1185">Reference proteome</keyword>
<protein>
    <submittedName>
        <fullName evidence="2">Uncharacterized protein</fullName>
    </submittedName>
</protein>
<gene>
    <name evidence="2" type="ORF">AQPE_3184</name>
</gene>
<proteinExistence type="predicted"/>
<dbReference type="KEGG" id="anf:AQPE_3184"/>
<sequence length="47" mass="5681">MSKVSSLYVKSKFQDRRPPPNPLHKRGLKKPVLECFLISYWLFLIRY</sequence>
<dbReference type="Proteomes" id="UP001193389">
    <property type="component" value="Chromosome"/>
</dbReference>
<accession>A0A5K7SBP6</accession>
<feature type="region of interest" description="Disordered" evidence="1">
    <location>
        <begin position="1"/>
        <end position="23"/>
    </location>
</feature>
<evidence type="ECO:0000313" key="3">
    <source>
        <dbReference type="Proteomes" id="UP001193389"/>
    </source>
</evidence>
<reference evidence="2" key="1">
    <citation type="journal article" date="2020" name="Int. J. Syst. Evol. Microbiol.">
        <title>Aquipluma nitroreducens gen. nov. sp. nov., a novel facultatively anaerobic bacterium isolated from a freshwater lake.</title>
        <authorList>
            <person name="Watanabe M."/>
            <person name="Kojima H."/>
            <person name="Fukui M."/>
        </authorList>
    </citation>
    <scope>NUCLEOTIDE SEQUENCE</scope>
    <source>
        <strain evidence="2">MeG22</strain>
    </source>
</reference>
<dbReference type="EMBL" id="AP018694">
    <property type="protein sequence ID" value="BBE19011.1"/>
    <property type="molecule type" value="Genomic_DNA"/>
</dbReference>
<dbReference type="AlphaFoldDB" id="A0A5K7SBP6"/>